<dbReference type="EMBL" id="MNUE01000096">
    <property type="protein sequence ID" value="OJD29040.1"/>
    <property type="molecule type" value="Genomic_DNA"/>
</dbReference>
<keyword evidence="2" id="KW-1185">Reference proteome</keyword>
<comment type="caution">
    <text evidence="1">The sequence shown here is derived from an EMBL/GenBank/DDBJ whole genome shotgun (WGS) entry which is preliminary data.</text>
</comment>
<dbReference type="RefSeq" id="XP_020125300.1">
    <property type="nucleotide sequence ID" value="XM_020280021.1"/>
</dbReference>
<accession>A0A1J9QKN7</accession>
<dbReference type="GO" id="GO:0009116">
    <property type="term" value="P:nucleoside metabolic process"/>
    <property type="evidence" value="ECO:0007669"/>
    <property type="project" value="InterPro"/>
</dbReference>
<reference evidence="1 2" key="1">
    <citation type="submission" date="2016-10" db="EMBL/GenBank/DDBJ databases">
        <title>Proteomics and genomics reveal pathogen-plant mechanisms compatible with a hemibiotrophic lifestyle of Diplodia corticola.</title>
        <authorList>
            <person name="Fernandes I."/>
            <person name="De Jonge R."/>
            <person name="Van De Peer Y."/>
            <person name="Devreese B."/>
            <person name="Alves A."/>
            <person name="Esteves A.C."/>
        </authorList>
    </citation>
    <scope>NUCLEOTIDE SEQUENCE [LARGE SCALE GENOMIC DNA]</scope>
    <source>
        <strain evidence="1 2">CBS 112549</strain>
    </source>
</reference>
<dbReference type="InterPro" id="IPR053137">
    <property type="entry name" value="NLR-like"/>
</dbReference>
<dbReference type="AlphaFoldDB" id="A0A1J9QKN7"/>
<gene>
    <name evidence="1" type="ORF">BKCO1_9600015</name>
</gene>
<protein>
    <submittedName>
        <fullName evidence="1">Nacht and ankyrin domain protein</fullName>
    </submittedName>
</protein>
<dbReference type="Proteomes" id="UP000183809">
    <property type="component" value="Unassembled WGS sequence"/>
</dbReference>
<dbReference type="PANTHER" id="PTHR46082:SF11">
    <property type="entry name" value="AAA+ ATPASE DOMAIN-CONTAINING PROTEIN-RELATED"/>
    <property type="match status" value="1"/>
</dbReference>
<evidence type="ECO:0000313" key="1">
    <source>
        <dbReference type="EMBL" id="OJD29040.1"/>
    </source>
</evidence>
<dbReference type="PANTHER" id="PTHR46082">
    <property type="entry name" value="ATP/GTP-BINDING PROTEIN-RELATED"/>
    <property type="match status" value="1"/>
</dbReference>
<name>A0A1J9QKN7_9PEZI</name>
<dbReference type="STRING" id="236234.A0A1J9QKN7"/>
<dbReference type="OrthoDB" id="1577640at2759"/>
<dbReference type="GeneID" id="31020285"/>
<evidence type="ECO:0000313" key="2">
    <source>
        <dbReference type="Proteomes" id="UP000183809"/>
    </source>
</evidence>
<dbReference type="SUPFAM" id="SSF53167">
    <property type="entry name" value="Purine and uridine phosphorylases"/>
    <property type="match status" value="1"/>
</dbReference>
<dbReference type="InterPro" id="IPR035994">
    <property type="entry name" value="Nucleoside_phosphorylase_sf"/>
</dbReference>
<dbReference type="Gene3D" id="3.40.50.1580">
    <property type="entry name" value="Nucleoside phosphorylase domain"/>
    <property type="match status" value="1"/>
</dbReference>
<proteinExistence type="predicted"/>
<dbReference type="GO" id="GO:0003824">
    <property type="term" value="F:catalytic activity"/>
    <property type="evidence" value="ECO:0007669"/>
    <property type="project" value="InterPro"/>
</dbReference>
<organism evidence="1 2">
    <name type="scientific">Diplodia corticola</name>
    <dbReference type="NCBI Taxonomy" id="236234"/>
    <lineage>
        <taxon>Eukaryota</taxon>
        <taxon>Fungi</taxon>
        <taxon>Dikarya</taxon>
        <taxon>Ascomycota</taxon>
        <taxon>Pezizomycotina</taxon>
        <taxon>Dothideomycetes</taxon>
        <taxon>Dothideomycetes incertae sedis</taxon>
        <taxon>Botryosphaeriales</taxon>
        <taxon>Botryosphaeriaceae</taxon>
        <taxon>Diplodia</taxon>
    </lineage>
</organism>
<sequence>MILKGNKVQSPSNSPDVLEANERGLASENIPQTQELTATPLAYSKNLTFEDYTVGWISAFPIDSAAAKEMLDEVHPAPPKAIAEDPNIYVFGKIHGHNVALACLPAGKNDTSSAAMVASHMMRTFPNLRFGLMVGIASGLPSENNDADDIRLGDVVVSKPQGIYGKADLSLPSRAWLMTKGGVIQVDLGKDTPRGFERTGMLNRPPPVLLTAVSAMESELVFNKSGDLPQPLEDYRRRGANQAEALKCDASHDKLYQPGYDHPQGKKTCESCDQAKVVPREERSQNGPVVHYGLIASGNHAPYKDRLRKELGVFCFEREAAGLMNHFPCIVIRGISDYFDSHVDERWQLYAATVAAVYTKGFLSKIPPTGVNVPGLERGDLERA</sequence>